<keyword evidence="3" id="KW-1185">Reference proteome</keyword>
<feature type="compositionally biased region" description="Basic and acidic residues" evidence="1">
    <location>
        <begin position="55"/>
        <end position="67"/>
    </location>
</feature>
<feature type="region of interest" description="Disordered" evidence="1">
    <location>
        <begin position="1"/>
        <end position="70"/>
    </location>
</feature>
<proteinExistence type="predicted"/>
<reference evidence="2" key="1">
    <citation type="submission" date="2020-07" db="EMBL/GenBank/DDBJ databases">
        <authorList>
            <person name="Nazaruddin N."/>
        </authorList>
    </citation>
    <scope>NUCLEOTIDE SEQUENCE</scope>
</reference>
<feature type="compositionally biased region" description="Basic and acidic residues" evidence="1">
    <location>
        <begin position="28"/>
        <end position="44"/>
    </location>
</feature>
<accession>A0A6V7H9M5</accession>
<feature type="region of interest" description="Disordered" evidence="1">
    <location>
        <begin position="655"/>
        <end position="717"/>
    </location>
</feature>
<evidence type="ECO:0000313" key="2">
    <source>
        <dbReference type="EMBL" id="CAD1475376.1"/>
    </source>
</evidence>
<feature type="region of interest" description="Disordered" evidence="1">
    <location>
        <begin position="182"/>
        <end position="214"/>
    </location>
</feature>
<comment type="caution">
    <text evidence="2">The sequence shown here is derived from an EMBL/GenBank/DDBJ whole genome shotgun (WGS) entry which is preliminary data.</text>
</comment>
<dbReference type="EMBL" id="CAJDYZ010008422">
    <property type="protein sequence ID" value="CAD1475376.1"/>
    <property type="molecule type" value="Genomic_DNA"/>
</dbReference>
<feature type="region of interest" description="Disordered" evidence="1">
    <location>
        <begin position="1127"/>
        <end position="1152"/>
    </location>
</feature>
<protein>
    <submittedName>
        <fullName evidence="2">Uncharacterized protein</fullName>
    </submittedName>
</protein>
<dbReference type="OrthoDB" id="7617517at2759"/>
<organism evidence="2 3">
    <name type="scientific">Heterotrigona itama</name>
    <dbReference type="NCBI Taxonomy" id="395501"/>
    <lineage>
        <taxon>Eukaryota</taxon>
        <taxon>Metazoa</taxon>
        <taxon>Ecdysozoa</taxon>
        <taxon>Arthropoda</taxon>
        <taxon>Hexapoda</taxon>
        <taxon>Insecta</taxon>
        <taxon>Pterygota</taxon>
        <taxon>Neoptera</taxon>
        <taxon>Endopterygota</taxon>
        <taxon>Hymenoptera</taxon>
        <taxon>Apocrita</taxon>
        <taxon>Aculeata</taxon>
        <taxon>Apoidea</taxon>
        <taxon>Anthophila</taxon>
        <taxon>Apidae</taxon>
        <taxon>Heterotrigona</taxon>
    </lineage>
</organism>
<feature type="region of interest" description="Disordered" evidence="1">
    <location>
        <begin position="876"/>
        <end position="940"/>
    </location>
</feature>
<dbReference type="Proteomes" id="UP000752696">
    <property type="component" value="Unassembled WGS sequence"/>
</dbReference>
<feature type="compositionally biased region" description="Basic and acidic residues" evidence="1">
    <location>
        <begin position="755"/>
        <end position="770"/>
    </location>
</feature>
<feature type="region of interest" description="Disordered" evidence="1">
    <location>
        <begin position="750"/>
        <end position="820"/>
    </location>
</feature>
<name>A0A6V7H9M5_9HYME</name>
<feature type="region of interest" description="Disordered" evidence="1">
    <location>
        <begin position="380"/>
        <end position="427"/>
    </location>
</feature>
<gene>
    <name evidence="2" type="ORF">MHI_LOCUS554020</name>
</gene>
<sequence>MDFNVHGNVYADEQRDRSEESQWNTQPDGREVEKIQRWTNERQKKQGIGPVRSNESARDDGERDFHRNQRYRRLPANHQGENYGEMCEHGRGSSSYQGNCPDRNACDFTGQNILEHIGQLEPRCENYGRDAIDCDASTSNDPCLNRNSGINVSVVSRQPPCHENFHIEKPTYNVSFKHCYDNNNSKPDQKRRKSFSANNGKPRRSRKQEPSRYSAAQEQKAFNLTCEQTLVGHPSNFRCTFENCCGNCEPYVVRMQSNDCSSYEKWQNDGSPKNGCLDDCCCPRDVKPYSSSVSVPQQSCVIYEETEANCDDRHASTSKHCLQRVHFAKAESRAKTDHSSCSFCSRKCTPSKASLFVEIGESVADVCNLTSARCDESTEELLKGDASRKESRTARGSKFESSRGRSGSKRNEPTRCSSSCKGQPDAVGRAYSNSMDVQLDDYTVEQMLEEPYCPELLAQSNVSFHELRDSRAQTEDDMYVKRKTTGCSQQCETNEHSLLNDFRRQLQDTYKNFVRMATTSIGQIVKQSSKLKRSKKNVRDRSTCGTCTKDCEETARPDQCDQSETHNECMYEATCWREIMNHESNNCDTHCCGNVCCDNDAGLPDCQMCRNDCWKRTRNAAEEQIQSGRKWHFYENPCNKTPLEELWYPTYDTARKKGGGDISPQKRKQPNSSKREGQSGAHGNRENSNSASQIVKQQQKNSSTPQDQQTERSTVSIDVSVQTGSIRAVVNPANGPYVAESTAFRKKVKTVKQGVENDGKSRPAKEEPKTSKKQIASPKKKPPSNPKYNSSKSPKPEMSLRTGTNNPNMRDERMDPESPLSGKAVQCMLLKEVRIICTSVKDIPSQVVDMCTCVPKKDTISPGEAEDVSEAIVESIEEPAERDVAAPVTEDTVEESIPETSEKDEETTAEETATEEVPIEEAPTEEIPIEEAPMEEIPTQEAPIEEISVEEAPMEEALPEVTVSEVPETTEPDDSAVGVPEPIVEEEEEEEEAPPSTITAIPDLDEVDPTAPIELSREFDGKRTNVSVQMQTSNTILTQILSEFQVGNKKRQILMSIRVHSNLEGCDADEQPSNNPSSSNECLASVVTNQPTNTAEYSSGVVTPEAGLEINGPAERNDEIEYSVQVTSPRRQPSTRDGYDHRRRMRRPPESAYTHRRALTARDVHDSSMNPTFISRASYQRVQRTYLRRLYDTFIYTSDGVY</sequence>
<evidence type="ECO:0000256" key="1">
    <source>
        <dbReference type="SAM" id="MobiDB-lite"/>
    </source>
</evidence>
<feature type="compositionally biased region" description="Basic and acidic residues" evidence="1">
    <location>
        <begin position="380"/>
        <end position="413"/>
    </location>
</feature>
<evidence type="ECO:0000313" key="3">
    <source>
        <dbReference type="Proteomes" id="UP000752696"/>
    </source>
</evidence>
<feature type="compositionally biased region" description="Acidic residues" evidence="1">
    <location>
        <begin position="891"/>
        <end position="934"/>
    </location>
</feature>
<dbReference type="AlphaFoldDB" id="A0A6V7H9M5"/>
<feature type="compositionally biased region" description="Polar residues" evidence="1">
    <location>
        <begin position="686"/>
        <end position="717"/>
    </location>
</feature>